<dbReference type="SUPFAM" id="SSF52402">
    <property type="entry name" value="Adenine nucleotide alpha hydrolases-like"/>
    <property type="match status" value="2"/>
</dbReference>
<proteinExistence type="inferred from homology"/>
<dbReference type="Pfam" id="PF00582">
    <property type="entry name" value="Usp"/>
    <property type="match status" value="2"/>
</dbReference>
<evidence type="ECO:0000313" key="4">
    <source>
        <dbReference type="Proteomes" id="UP001597112"/>
    </source>
</evidence>
<dbReference type="RefSeq" id="WP_377583120.1">
    <property type="nucleotide sequence ID" value="NZ_JBHTKA010000008.1"/>
</dbReference>
<sequence length="293" mass="32829">MVQFHKIALALAFSPRTQALLAEVARLKNLWNAELILIHVGDYGDREKLLLDEFLAGVNLSLDKNVRVCWEQGKPSERILATCKKENVDLLVAGALKQENLVQYYLGTIARKILRKAGCSVLMLTDPSNTPAPFRNIVVNTEDSAYVEDAVRIACAIGLKDKAQWLHVVREIKLYGLTMSASDQHSEAEYEHLRQSLVKDEIETVEKLLKGIPHEGLKVNIKMLAGKSGFELAKFAQRKHADLLVVGASPRRFSLFDRVFPHGLEYIFADMPCNLLVIHPIKNQGTGREVKHG</sequence>
<dbReference type="CDD" id="cd00293">
    <property type="entry name" value="USP-like"/>
    <property type="match status" value="2"/>
</dbReference>
<dbReference type="Gene3D" id="3.40.50.620">
    <property type="entry name" value="HUPs"/>
    <property type="match status" value="2"/>
</dbReference>
<gene>
    <name evidence="3" type="ORF">ACFQ21_23065</name>
</gene>
<feature type="domain" description="UspA" evidence="2">
    <location>
        <begin position="4"/>
        <end position="123"/>
    </location>
</feature>
<evidence type="ECO:0000313" key="3">
    <source>
        <dbReference type="EMBL" id="MFD1002224.1"/>
    </source>
</evidence>
<dbReference type="PANTHER" id="PTHR46268:SF6">
    <property type="entry name" value="UNIVERSAL STRESS PROTEIN UP12"/>
    <property type="match status" value="1"/>
</dbReference>
<accession>A0ABW3K7T6</accession>
<comment type="caution">
    <text evidence="3">The sequence shown here is derived from an EMBL/GenBank/DDBJ whole genome shotgun (WGS) entry which is preliminary data.</text>
</comment>
<reference evidence="4" key="1">
    <citation type="journal article" date="2019" name="Int. J. Syst. Evol. Microbiol.">
        <title>The Global Catalogue of Microorganisms (GCM) 10K type strain sequencing project: providing services to taxonomists for standard genome sequencing and annotation.</title>
        <authorList>
            <consortium name="The Broad Institute Genomics Platform"/>
            <consortium name="The Broad Institute Genome Sequencing Center for Infectious Disease"/>
            <person name="Wu L."/>
            <person name="Ma J."/>
        </authorList>
    </citation>
    <scope>NUCLEOTIDE SEQUENCE [LARGE SCALE GENOMIC DNA]</scope>
    <source>
        <strain evidence="4">CCUG 58938</strain>
    </source>
</reference>
<feature type="domain" description="UspA" evidence="2">
    <location>
        <begin position="134"/>
        <end position="279"/>
    </location>
</feature>
<keyword evidence="4" id="KW-1185">Reference proteome</keyword>
<evidence type="ECO:0000259" key="2">
    <source>
        <dbReference type="Pfam" id="PF00582"/>
    </source>
</evidence>
<comment type="similarity">
    <text evidence="1">Belongs to the universal stress protein A family.</text>
</comment>
<dbReference type="EMBL" id="JBHTKA010000008">
    <property type="protein sequence ID" value="MFD1002224.1"/>
    <property type="molecule type" value="Genomic_DNA"/>
</dbReference>
<evidence type="ECO:0000256" key="1">
    <source>
        <dbReference type="ARBA" id="ARBA00008791"/>
    </source>
</evidence>
<dbReference type="Proteomes" id="UP001597112">
    <property type="component" value="Unassembled WGS sequence"/>
</dbReference>
<dbReference type="InterPro" id="IPR006016">
    <property type="entry name" value="UspA"/>
</dbReference>
<dbReference type="PANTHER" id="PTHR46268">
    <property type="entry name" value="STRESS RESPONSE PROTEIN NHAX"/>
    <property type="match status" value="1"/>
</dbReference>
<dbReference type="InterPro" id="IPR014729">
    <property type="entry name" value="Rossmann-like_a/b/a_fold"/>
</dbReference>
<organism evidence="3 4">
    <name type="scientific">Ohtaekwangia kribbensis</name>
    <dbReference type="NCBI Taxonomy" id="688913"/>
    <lineage>
        <taxon>Bacteria</taxon>
        <taxon>Pseudomonadati</taxon>
        <taxon>Bacteroidota</taxon>
        <taxon>Cytophagia</taxon>
        <taxon>Cytophagales</taxon>
        <taxon>Fulvivirgaceae</taxon>
        <taxon>Ohtaekwangia</taxon>
    </lineage>
</organism>
<name>A0ABW3K7T6_9BACT</name>
<protein>
    <submittedName>
        <fullName evidence="3">Universal stress protein</fullName>
    </submittedName>
</protein>